<gene>
    <name evidence="2" type="ORF">KVT40_002025</name>
</gene>
<proteinExistence type="predicted"/>
<evidence type="ECO:0000256" key="1">
    <source>
        <dbReference type="SAM" id="SignalP"/>
    </source>
</evidence>
<feature type="signal peptide" evidence="1">
    <location>
        <begin position="1"/>
        <end position="19"/>
    </location>
</feature>
<evidence type="ECO:0000313" key="3">
    <source>
        <dbReference type="Proteomes" id="UP000809789"/>
    </source>
</evidence>
<evidence type="ECO:0000313" key="2">
    <source>
        <dbReference type="EMBL" id="KAG8630406.1"/>
    </source>
</evidence>
<accession>A0A8K0PHT8</accession>
<sequence>MRWLWAIYSLLATMLSCTAESTSSTTSTPSTNSLPAVTPFAFTISNLTSFRPGDRLITKLRSRMTFTFTDPTVPNGVDVATCELAWSSTANKYAYHLPDYTYKSPGNFRLNLQHAYQVNKSDSEWTTFYAHLTLRPRRMRCSSTRKGTKCNQKAARLIAPIISSAA</sequence>
<dbReference type="PROSITE" id="PS51257">
    <property type="entry name" value="PROKAR_LIPOPROTEIN"/>
    <property type="match status" value="1"/>
</dbReference>
<dbReference type="Proteomes" id="UP000809789">
    <property type="component" value="Unassembled WGS sequence"/>
</dbReference>
<comment type="caution">
    <text evidence="2">The sequence shown here is derived from an EMBL/GenBank/DDBJ whole genome shotgun (WGS) entry which is preliminary data.</text>
</comment>
<feature type="chain" id="PRO_5035453086" evidence="1">
    <location>
        <begin position="20"/>
        <end position="166"/>
    </location>
</feature>
<name>A0A8K0PHT8_9PEZI</name>
<dbReference type="EMBL" id="JAESVG020000002">
    <property type="protein sequence ID" value="KAG8630406.1"/>
    <property type="molecule type" value="Genomic_DNA"/>
</dbReference>
<reference evidence="2" key="1">
    <citation type="submission" date="2021-07" db="EMBL/GenBank/DDBJ databases">
        <title>Elsinoe batatas strain:CRI-CJ2 Genome sequencing and assembly.</title>
        <authorList>
            <person name="Huang L."/>
        </authorList>
    </citation>
    <scope>NUCLEOTIDE SEQUENCE</scope>
    <source>
        <strain evidence="2">CRI-CJ2</strain>
    </source>
</reference>
<dbReference type="AlphaFoldDB" id="A0A8K0PHT8"/>
<dbReference type="OrthoDB" id="10376656at2759"/>
<organism evidence="2 3">
    <name type="scientific">Elsinoe batatas</name>
    <dbReference type="NCBI Taxonomy" id="2601811"/>
    <lineage>
        <taxon>Eukaryota</taxon>
        <taxon>Fungi</taxon>
        <taxon>Dikarya</taxon>
        <taxon>Ascomycota</taxon>
        <taxon>Pezizomycotina</taxon>
        <taxon>Dothideomycetes</taxon>
        <taxon>Dothideomycetidae</taxon>
        <taxon>Myriangiales</taxon>
        <taxon>Elsinoaceae</taxon>
        <taxon>Elsinoe</taxon>
    </lineage>
</organism>
<keyword evidence="3" id="KW-1185">Reference proteome</keyword>
<keyword evidence="1" id="KW-0732">Signal</keyword>
<protein>
    <submittedName>
        <fullName evidence="2">Uncharacterized protein</fullName>
    </submittedName>
</protein>